<dbReference type="GO" id="GO:0051170">
    <property type="term" value="P:import into nucleus"/>
    <property type="evidence" value="ECO:0007669"/>
    <property type="project" value="TreeGrafter"/>
</dbReference>
<sequence>MTSTERSALIVGATGQVGRHLLRELLASPTYTRVAEYGRRVTPLDDLPAEHHAKLVQKTVDFENLDEAAWKEGNFSAVYITLGTTRATAGSAAAFEKIDREFVVKSAKAAKVNGTPQTLVYLSSAGANASSFFLYPKSKGLTENALAALGYSDTIVFRPGLLTETKRAEPRMAETITEAATGFLNRLTPIFQMPVPILAKSMLKAGALGSAKLPAEAAATKTGPTETPFTLIDNKGTLGLAQSS</sequence>
<dbReference type="Proteomes" id="UP000077266">
    <property type="component" value="Unassembled WGS sequence"/>
</dbReference>
<proteinExistence type="inferred from homology"/>
<comment type="subcellular location">
    <subcellularLocation>
        <location evidence="1">Mitochondrion outer membrane</location>
        <topology evidence="1">Peripheral membrane protein</topology>
    </subcellularLocation>
</comment>
<dbReference type="InterPro" id="IPR036291">
    <property type="entry name" value="NAD(P)-bd_dom_sf"/>
</dbReference>
<dbReference type="PANTHER" id="PTHR14097:SF7">
    <property type="entry name" value="OXIDOREDUCTASE HTATIP2"/>
    <property type="match status" value="1"/>
</dbReference>
<evidence type="ECO:0000256" key="1">
    <source>
        <dbReference type="ARBA" id="ARBA00004450"/>
    </source>
</evidence>
<evidence type="ECO:0000313" key="5">
    <source>
        <dbReference type="Proteomes" id="UP000077266"/>
    </source>
</evidence>
<dbReference type="SUPFAM" id="SSF51735">
    <property type="entry name" value="NAD(P)-binding Rossmann-fold domains"/>
    <property type="match status" value="1"/>
</dbReference>
<organism evidence="4 5">
    <name type="scientific">Exidia glandulosa HHB12029</name>
    <dbReference type="NCBI Taxonomy" id="1314781"/>
    <lineage>
        <taxon>Eukaryota</taxon>
        <taxon>Fungi</taxon>
        <taxon>Dikarya</taxon>
        <taxon>Basidiomycota</taxon>
        <taxon>Agaricomycotina</taxon>
        <taxon>Agaricomycetes</taxon>
        <taxon>Auriculariales</taxon>
        <taxon>Exidiaceae</taxon>
        <taxon>Exidia</taxon>
    </lineage>
</organism>
<protein>
    <recommendedName>
        <fullName evidence="3">NAD(P)-binding domain-containing protein</fullName>
    </recommendedName>
</protein>
<dbReference type="Gene3D" id="3.40.50.720">
    <property type="entry name" value="NAD(P)-binding Rossmann-like Domain"/>
    <property type="match status" value="1"/>
</dbReference>
<dbReference type="EMBL" id="KV426070">
    <property type="protein sequence ID" value="KZV89551.1"/>
    <property type="molecule type" value="Genomic_DNA"/>
</dbReference>
<dbReference type="InterPro" id="IPR016040">
    <property type="entry name" value="NAD(P)-bd_dom"/>
</dbReference>
<name>A0A165FUI6_EXIGL</name>
<dbReference type="AlphaFoldDB" id="A0A165FUI6"/>
<evidence type="ECO:0000256" key="2">
    <source>
        <dbReference type="ARBA" id="ARBA00006617"/>
    </source>
</evidence>
<evidence type="ECO:0000313" key="4">
    <source>
        <dbReference type="EMBL" id="KZV89551.1"/>
    </source>
</evidence>
<reference evidence="4 5" key="1">
    <citation type="journal article" date="2016" name="Mol. Biol. Evol.">
        <title>Comparative Genomics of Early-Diverging Mushroom-Forming Fungi Provides Insights into the Origins of Lignocellulose Decay Capabilities.</title>
        <authorList>
            <person name="Nagy L.G."/>
            <person name="Riley R."/>
            <person name="Tritt A."/>
            <person name="Adam C."/>
            <person name="Daum C."/>
            <person name="Floudas D."/>
            <person name="Sun H."/>
            <person name="Yadav J.S."/>
            <person name="Pangilinan J."/>
            <person name="Larsson K.H."/>
            <person name="Matsuura K."/>
            <person name="Barry K."/>
            <person name="Labutti K."/>
            <person name="Kuo R."/>
            <person name="Ohm R.A."/>
            <person name="Bhattacharya S.S."/>
            <person name="Shirouzu T."/>
            <person name="Yoshinaga Y."/>
            <person name="Martin F.M."/>
            <person name="Grigoriev I.V."/>
            <person name="Hibbett D.S."/>
        </authorList>
    </citation>
    <scope>NUCLEOTIDE SEQUENCE [LARGE SCALE GENOMIC DNA]</scope>
    <source>
        <strain evidence="4 5">HHB12029</strain>
    </source>
</reference>
<dbReference type="Pfam" id="PF13460">
    <property type="entry name" value="NAD_binding_10"/>
    <property type="match status" value="1"/>
</dbReference>
<dbReference type="PANTHER" id="PTHR14097">
    <property type="entry name" value="OXIDOREDUCTASE HTATIP2"/>
    <property type="match status" value="1"/>
</dbReference>
<comment type="similarity">
    <text evidence="2">Belongs to the FMP52 family.</text>
</comment>
<gene>
    <name evidence="4" type="ORF">EXIGLDRAFT_740955</name>
</gene>
<accession>A0A165FUI6</accession>
<dbReference type="InParanoid" id="A0A165FUI6"/>
<dbReference type="GO" id="GO:0005741">
    <property type="term" value="C:mitochondrial outer membrane"/>
    <property type="evidence" value="ECO:0007669"/>
    <property type="project" value="UniProtKB-SubCell"/>
</dbReference>
<keyword evidence="5" id="KW-1185">Reference proteome</keyword>
<dbReference type="OrthoDB" id="430436at2759"/>
<feature type="domain" description="NAD(P)-binding" evidence="3">
    <location>
        <begin position="12"/>
        <end position="174"/>
    </location>
</feature>
<evidence type="ECO:0000259" key="3">
    <source>
        <dbReference type="Pfam" id="PF13460"/>
    </source>
</evidence>
<dbReference type="STRING" id="1314781.A0A165FUI6"/>